<dbReference type="Gene3D" id="3.40.470.10">
    <property type="entry name" value="Uracil-DNA glycosylase-like domain"/>
    <property type="match status" value="1"/>
</dbReference>
<feature type="compositionally biased region" description="Polar residues" evidence="4">
    <location>
        <begin position="51"/>
        <end position="60"/>
    </location>
</feature>
<keyword evidence="3" id="KW-0234">DNA repair</keyword>
<name>A0A6A6WBV7_9PEZI</name>
<dbReference type="GO" id="GO:0008263">
    <property type="term" value="F:pyrimidine-specific mismatch base pair DNA N-glycosylase activity"/>
    <property type="evidence" value="ECO:0007669"/>
    <property type="project" value="TreeGrafter"/>
</dbReference>
<dbReference type="AlphaFoldDB" id="A0A6A6WBV7"/>
<dbReference type="CDD" id="cd10028">
    <property type="entry name" value="UDG-F2_TDG_MUG"/>
    <property type="match status" value="1"/>
</dbReference>
<keyword evidence="1" id="KW-0227">DNA damage</keyword>
<dbReference type="PANTHER" id="PTHR12159">
    <property type="entry name" value="G/T AND G/U MISMATCH-SPECIFIC DNA GLYCOSYLASE"/>
    <property type="match status" value="1"/>
</dbReference>
<reference evidence="6" key="1">
    <citation type="journal article" date="2020" name="Stud. Mycol.">
        <title>101 Dothideomycetes genomes: a test case for predicting lifestyles and emergence of pathogens.</title>
        <authorList>
            <person name="Haridas S."/>
            <person name="Albert R."/>
            <person name="Binder M."/>
            <person name="Bloem J."/>
            <person name="Labutti K."/>
            <person name="Salamov A."/>
            <person name="Andreopoulos B."/>
            <person name="Baker S."/>
            <person name="Barry K."/>
            <person name="Bills G."/>
            <person name="Bluhm B."/>
            <person name="Cannon C."/>
            <person name="Castanera R."/>
            <person name="Culley D."/>
            <person name="Daum C."/>
            <person name="Ezra D."/>
            <person name="Gonzalez J."/>
            <person name="Henrissat B."/>
            <person name="Kuo A."/>
            <person name="Liang C."/>
            <person name="Lipzen A."/>
            <person name="Lutzoni F."/>
            <person name="Magnuson J."/>
            <person name="Mondo S."/>
            <person name="Nolan M."/>
            <person name="Ohm R."/>
            <person name="Pangilinan J."/>
            <person name="Park H.-J."/>
            <person name="Ramirez L."/>
            <person name="Alfaro M."/>
            <person name="Sun H."/>
            <person name="Tritt A."/>
            <person name="Yoshinaga Y."/>
            <person name="Zwiers L.-H."/>
            <person name="Turgeon B."/>
            <person name="Goodwin S."/>
            <person name="Spatafora J."/>
            <person name="Crous P."/>
            <person name="Grigoriev I."/>
        </authorList>
    </citation>
    <scope>NUCLEOTIDE SEQUENCE</scope>
    <source>
        <strain evidence="6">CBS 121739</strain>
    </source>
</reference>
<dbReference type="Pfam" id="PF03167">
    <property type="entry name" value="UDG"/>
    <property type="match status" value="1"/>
</dbReference>
<gene>
    <name evidence="6" type="ORF">EJ05DRAFT_500113</name>
</gene>
<feature type="compositionally biased region" description="Low complexity" evidence="4">
    <location>
        <begin position="85"/>
        <end position="110"/>
    </location>
</feature>
<evidence type="ECO:0000259" key="5">
    <source>
        <dbReference type="Pfam" id="PF03167"/>
    </source>
</evidence>
<feature type="compositionally biased region" description="Basic and acidic residues" evidence="4">
    <location>
        <begin position="195"/>
        <end position="213"/>
    </location>
</feature>
<feature type="region of interest" description="Disordered" evidence="4">
    <location>
        <begin position="575"/>
        <end position="695"/>
    </location>
</feature>
<proteinExistence type="predicted"/>
<dbReference type="GeneID" id="54488003"/>
<dbReference type="GO" id="GO:0004844">
    <property type="term" value="F:uracil DNA N-glycosylase activity"/>
    <property type="evidence" value="ECO:0007669"/>
    <property type="project" value="TreeGrafter"/>
</dbReference>
<sequence length="903" mass="101929">MTGRTYPTRQTQPELDDQQDLSEVMRTVRKKNADMRKAKAAVVDDAAPLLISSTSRNSPTENRKRGRSIDSDIDDDTQRKRQHTSSPPESSMSSPTPSRKGITFKTTTRTRQTRKARSIARYTQLQSGQIEAPEQRSEPGTDQDVQYQSVQDLDIGEAGGSFSEDETRSEVDRDLTSERSPVGQSEDEDDLDSEGQSRQERVAREDGSPDRGLSDPQTPVRADCDHRKHESTNPAESQLLEEDELASYRRMDAFVKRQYALIHKRIKRFIGTYCNFTIQGGKDLDGDGVPLKRPSMDLLCAVKEMAPATALRGWPEMVIENEDRGLLIYAIIGKIIHEDVISRPLCGATRRQVKEIYKMGKKVLSKNGHGGFIYNECLAKIVERIEKAPEWEEEYGWETHRISIKIFDALQPILALNPGFKPLIGKKNTQISRLVFMDAKEEHTLHRKMILSLLTIVQAAAELHLKMRKDPLVVYRHPTCKTAQAFSPDEHHAINNDWVDKKPRIGSPEVETDIDQQWVDDVRRARPLVRFVGLPGCTALRKHDWDEDFGAEGRLLAHARVAIWWGYSHEDLSEEEKRQRRGRNLRDAMLGNDPLNRSRVTEESQDGDSYASEGEPTAPPSFTRRLEQFQHRELRSRPTTASHVSIARPHSKSHSTAIPPLGRNRSAVTKSTSNSPSRTPKKRRSSSKYADPSKYAHLPGLRDVLEPGLICIFIGANPGISTATSGHAYAHPSNLFWKLLHSSGCTDRRCRPEEDGDLPRLYSMGNTNIVSRPTKDTAELSKAEQVAGTRILDEKILKYKPEAVCIVGKGIWESIWKYRHGKSPNVKEFCYGWQDEKENMGRSQDGEESDGCGGIWHGARVFVATSTSGLAATLKPAQKEEIWLPFGQWVKQRRDKRALQAAK</sequence>
<dbReference type="GO" id="GO:0006285">
    <property type="term" value="P:base-excision repair, AP site formation"/>
    <property type="evidence" value="ECO:0007669"/>
    <property type="project" value="InterPro"/>
</dbReference>
<evidence type="ECO:0000313" key="7">
    <source>
        <dbReference type="Proteomes" id="UP000799437"/>
    </source>
</evidence>
<feature type="compositionally biased region" description="Basic and acidic residues" evidence="4">
    <location>
        <begin position="165"/>
        <end position="177"/>
    </location>
</feature>
<dbReference type="Proteomes" id="UP000799437">
    <property type="component" value="Unassembled WGS sequence"/>
</dbReference>
<dbReference type="RefSeq" id="XP_033601042.1">
    <property type="nucleotide sequence ID" value="XM_033746949.1"/>
</dbReference>
<evidence type="ECO:0000256" key="4">
    <source>
        <dbReference type="SAM" id="MobiDB-lite"/>
    </source>
</evidence>
<organism evidence="6 7">
    <name type="scientific">Pseudovirgaria hyperparasitica</name>
    <dbReference type="NCBI Taxonomy" id="470096"/>
    <lineage>
        <taxon>Eukaryota</taxon>
        <taxon>Fungi</taxon>
        <taxon>Dikarya</taxon>
        <taxon>Ascomycota</taxon>
        <taxon>Pezizomycotina</taxon>
        <taxon>Dothideomycetes</taxon>
        <taxon>Dothideomycetes incertae sedis</taxon>
        <taxon>Acrospermales</taxon>
        <taxon>Acrospermaceae</taxon>
        <taxon>Pseudovirgaria</taxon>
    </lineage>
</organism>
<feature type="region of interest" description="Disordered" evidence="4">
    <location>
        <begin position="1"/>
        <end position="240"/>
    </location>
</feature>
<dbReference type="EMBL" id="ML996571">
    <property type="protein sequence ID" value="KAF2758591.1"/>
    <property type="molecule type" value="Genomic_DNA"/>
</dbReference>
<dbReference type="FunFam" id="3.40.470.10:FF:000010">
    <property type="entry name" value="G/U mismatch-specific DNA glycosylase"/>
    <property type="match status" value="1"/>
</dbReference>
<evidence type="ECO:0000256" key="1">
    <source>
        <dbReference type="ARBA" id="ARBA00022763"/>
    </source>
</evidence>
<dbReference type="SUPFAM" id="SSF52141">
    <property type="entry name" value="Uracil-DNA glycosylase-like"/>
    <property type="match status" value="1"/>
</dbReference>
<keyword evidence="7" id="KW-1185">Reference proteome</keyword>
<evidence type="ECO:0000256" key="2">
    <source>
        <dbReference type="ARBA" id="ARBA00022801"/>
    </source>
</evidence>
<dbReference type="OrthoDB" id="565731at2759"/>
<feature type="compositionally biased region" description="Basic and acidic residues" evidence="4">
    <location>
        <begin position="61"/>
        <end position="70"/>
    </location>
</feature>
<keyword evidence="2" id="KW-0378">Hydrolase</keyword>
<dbReference type="InterPro" id="IPR036895">
    <property type="entry name" value="Uracil-DNA_glycosylase-like_sf"/>
</dbReference>
<accession>A0A6A6WBV7</accession>
<dbReference type="PANTHER" id="PTHR12159:SF9">
    <property type="entry name" value="G_T MISMATCH-SPECIFIC THYMINE DNA GLYCOSYLASE"/>
    <property type="match status" value="1"/>
</dbReference>
<feature type="compositionally biased region" description="Polar residues" evidence="4">
    <location>
        <begin position="1"/>
        <end position="13"/>
    </location>
</feature>
<feature type="compositionally biased region" description="Basic and acidic residues" evidence="4">
    <location>
        <begin position="624"/>
        <end position="636"/>
    </location>
</feature>
<protein>
    <recommendedName>
        <fullName evidence="5">Uracil-DNA glycosylase-like domain-containing protein</fullName>
    </recommendedName>
</protein>
<evidence type="ECO:0000313" key="6">
    <source>
        <dbReference type="EMBL" id="KAF2758591.1"/>
    </source>
</evidence>
<dbReference type="InterPro" id="IPR015637">
    <property type="entry name" value="MUG/TDG"/>
</dbReference>
<evidence type="ECO:0000256" key="3">
    <source>
        <dbReference type="ARBA" id="ARBA00023204"/>
    </source>
</evidence>
<feature type="domain" description="Uracil-DNA glycosylase-like" evidence="5">
    <location>
        <begin position="711"/>
        <end position="883"/>
    </location>
</feature>
<feature type="compositionally biased region" description="Polar residues" evidence="4">
    <location>
        <begin position="140"/>
        <end position="151"/>
    </location>
</feature>
<dbReference type="InterPro" id="IPR005122">
    <property type="entry name" value="Uracil-DNA_glycosylase-like"/>
</dbReference>
<feature type="compositionally biased region" description="Basic and acidic residues" evidence="4">
    <location>
        <begin position="222"/>
        <end position="231"/>
    </location>
</feature>